<sequence length="167" mass="18260">MTTTFHVLTVPEALEVEQVDQQRGLSGAEATARRAKYGPNKFAEAEREPWWRSFVRQYADPMQIVLLAAGLGSLYPLKQWGTGVMLIALTLLNAFLGLHQEGKAAAAIDALQKMMIIKTRVRRDGKLVELAAEDLVPGDVVQVEAGDVVPADGRLLRAATLRSPSPR</sequence>
<dbReference type="PANTHER" id="PTHR42861">
    <property type="entry name" value="CALCIUM-TRANSPORTING ATPASE"/>
    <property type="match status" value="1"/>
</dbReference>
<organism evidence="3 4">
    <name type="scientific">Actinoplanes oblitus</name>
    <dbReference type="NCBI Taxonomy" id="3040509"/>
    <lineage>
        <taxon>Bacteria</taxon>
        <taxon>Bacillati</taxon>
        <taxon>Actinomycetota</taxon>
        <taxon>Actinomycetes</taxon>
        <taxon>Micromonosporales</taxon>
        <taxon>Micromonosporaceae</taxon>
        <taxon>Actinoplanes</taxon>
    </lineage>
</organism>
<evidence type="ECO:0000256" key="1">
    <source>
        <dbReference type="ARBA" id="ARBA00004141"/>
    </source>
</evidence>
<gene>
    <name evidence="3" type="ORF">ACTOB_001995</name>
</gene>
<dbReference type="InterPro" id="IPR023298">
    <property type="entry name" value="ATPase_P-typ_TM_dom_sf"/>
</dbReference>
<dbReference type="Gene3D" id="2.70.150.10">
    <property type="entry name" value="Calcium-transporting ATPase, cytoplasmic transduction domain A"/>
    <property type="match status" value="1"/>
</dbReference>
<dbReference type="RefSeq" id="WP_284919779.1">
    <property type="nucleotide sequence ID" value="NZ_CP126980.1"/>
</dbReference>
<dbReference type="Proteomes" id="UP001240150">
    <property type="component" value="Chromosome"/>
</dbReference>
<evidence type="ECO:0000313" key="4">
    <source>
        <dbReference type="Proteomes" id="UP001240150"/>
    </source>
</evidence>
<evidence type="ECO:0000313" key="3">
    <source>
        <dbReference type="EMBL" id="WIM98396.1"/>
    </source>
</evidence>
<comment type="subcellular location">
    <subcellularLocation>
        <location evidence="1">Membrane</location>
        <topology evidence="1">Multi-pass membrane protein</topology>
    </subcellularLocation>
</comment>
<evidence type="ECO:0000259" key="2">
    <source>
        <dbReference type="SMART" id="SM00831"/>
    </source>
</evidence>
<dbReference type="Pfam" id="PF00690">
    <property type="entry name" value="Cation_ATPase_N"/>
    <property type="match status" value="1"/>
</dbReference>
<dbReference type="SUPFAM" id="SSF81665">
    <property type="entry name" value="Calcium ATPase, transmembrane domain M"/>
    <property type="match status" value="1"/>
</dbReference>
<reference evidence="3 4" key="1">
    <citation type="submission" date="2023-06" db="EMBL/GenBank/DDBJ databases">
        <authorList>
            <person name="Yushchuk O."/>
            <person name="Binda E."/>
            <person name="Ruckert-Reed C."/>
            <person name="Fedorenko V."/>
            <person name="Kalinowski J."/>
            <person name="Marinelli F."/>
        </authorList>
    </citation>
    <scope>NUCLEOTIDE SEQUENCE [LARGE SCALE GENOMIC DNA]</scope>
    <source>
        <strain evidence="3 4">NRRL 3884</strain>
    </source>
</reference>
<proteinExistence type="predicted"/>
<dbReference type="InterPro" id="IPR059000">
    <property type="entry name" value="ATPase_P-type_domA"/>
</dbReference>
<dbReference type="Gene3D" id="1.20.1110.10">
    <property type="entry name" value="Calcium-transporting ATPase, transmembrane domain"/>
    <property type="match status" value="1"/>
</dbReference>
<accession>A0ABY8WKH6</accession>
<name>A0ABY8WKH6_9ACTN</name>
<dbReference type="SMART" id="SM00831">
    <property type="entry name" value="Cation_ATPase_N"/>
    <property type="match status" value="1"/>
</dbReference>
<keyword evidence="4" id="KW-1185">Reference proteome</keyword>
<protein>
    <submittedName>
        <fullName evidence="3">Cation-transporting P-type ATPase</fullName>
    </submittedName>
</protein>
<dbReference type="Pfam" id="PF00122">
    <property type="entry name" value="E1-E2_ATPase"/>
    <property type="match status" value="1"/>
</dbReference>
<feature type="domain" description="Cation-transporting P-type ATPase N-terminal" evidence="2">
    <location>
        <begin position="4"/>
        <end position="78"/>
    </location>
</feature>
<dbReference type="EMBL" id="CP126980">
    <property type="protein sequence ID" value="WIM98396.1"/>
    <property type="molecule type" value="Genomic_DNA"/>
</dbReference>
<dbReference type="SUPFAM" id="SSF81653">
    <property type="entry name" value="Calcium ATPase, transduction domain A"/>
    <property type="match status" value="1"/>
</dbReference>
<dbReference type="InterPro" id="IPR004014">
    <property type="entry name" value="ATPase_P-typ_cation-transptr_N"/>
</dbReference>
<dbReference type="InterPro" id="IPR008250">
    <property type="entry name" value="ATPase_P-typ_transduc_dom_A_sf"/>
</dbReference>